<sequence length="143" mass="16135">STLHRFVRDYCNFTFKKAQVCTNKSRSIDKAQARYDRAIEMGHTDMDFTSNCVFIDEAIAFSSTKQLGARSKKGECTDVVIPQTRARTTTILGAMTAFGVINVKARPLFQSFKRMVVGSIAKRFTGSFCPWPFVRCSESREIP</sequence>
<organism evidence="1 2">
    <name type="scientific">Hesseltinella vesiculosa</name>
    <dbReference type="NCBI Taxonomy" id="101127"/>
    <lineage>
        <taxon>Eukaryota</taxon>
        <taxon>Fungi</taxon>
        <taxon>Fungi incertae sedis</taxon>
        <taxon>Mucoromycota</taxon>
        <taxon>Mucoromycotina</taxon>
        <taxon>Mucoromycetes</taxon>
        <taxon>Mucorales</taxon>
        <taxon>Cunninghamellaceae</taxon>
        <taxon>Hesseltinella</taxon>
    </lineage>
</organism>
<proteinExistence type="predicted"/>
<feature type="non-terminal residue" evidence="1">
    <location>
        <position position="1"/>
    </location>
</feature>
<evidence type="ECO:0000313" key="2">
    <source>
        <dbReference type="Proteomes" id="UP000242146"/>
    </source>
</evidence>
<dbReference type="AlphaFoldDB" id="A0A1X2GT57"/>
<comment type="caution">
    <text evidence="1">The sequence shown here is derived from an EMBL/GenBank/DDBJ whole genome shotgun (WGS) entry which is preliminary data.</text>
</comment>
<evidence type="ECO:0008006" key="3">
    <source>
        <dbReference type="Google" id="ProtNLM"/>
    </source>
</evidence>
<protein>
    <recommendedName>
        <fullName evidence="3">Tc1-like transposase DDE domain-containing protein</fullName>
    </recommendedName>
</protein>
<reference evidence="1 2" key="1">
    <citation type="submission" date="2016-07" db="EMBL/GenBank/DDBJ databases">
        <title>Pervasive Adenine N6-methylation of Active Genes in Fungi.</title>
        <authorList>
            <consortium name="DOE Joint Genome Institute"/>
            <person name="Mondo S.J."/>
            <person name="Dannebaum R.O."/>
            <person name="Kuo R.C."/>
            <person name="Labutti K."/>
            <person name="Haridas S."/>
            <person name="Kuo A."/>
            <person name="Salamov A."/>
            <person name="Ahrendt S.R."/>
            <person name="Lipzen A."/>
            <person name="Sullivan W."/>
            <person name="Andreopoulos W.B."/>
            <person name="Clum A."/>
            <person name="Lindquist E."/>
            <person name="Daum C."/>
            <person name="Ramamoorthy G.K."/>
            <person name="Gryganskyi A."/>
            <person name="Culley D."/>
            <person name="Magnuson J.K."/>
            <person name="James T.Y."/>
            <person name="O'Malley M.A."/>
            <person name="Stajich J.E."/>
            <person name="Spatafora J.W."/>
            <person name="Visel A."/>
            <person name="Grigoriev I.V."/>
        </authorList>
    </citation>
    <scope>NUCLEOTIDE SEQUENCE [LARGE SCALE GENOMIC DNA]</scope>
    <source>
        <strain evidence="1 2">NRRL 3301</strain>
    </source>
</reference>
<dbReference type="Proteomes" id="UP000242146">
    <property type="component" value="Unassembled WGS sequence"/>
</dbReference>
<dbReference type="EMBL" id="MCGT01000004">
    <property type="protein sequence ID" value="ORX60650.1"/>
    <property type="molecule type" value="Genomic_DNA"/>
</dbReference>
<gene>
    <name evidence="1" type="ORF">DM01DRAFT_1281356</name>
</gene>
<accession>A0A1X2GT57</accession>
<keyword evidence="2" id="KW-1185">Reference proteome</keyword>
<name>A0A1X2GT57_9FUNG</name>
<dbReference type="OrthoDB" id="2289193at2759"/>
<evidence type="ECO:0000313" key="1">
    <source>
        <dbReference type="EMBL" id="ORX60650.1"/>
    </source>
</evidence>